<dbReference type="EMBL" id="SNRX01000018">
    <property type="protein sequence ID" value="KAA6301460.1"/>
    <property type="molecule type" value="Genomic_DNA"/>
</dbReference>
<dbReference type="Proteomes" id="UP000324575">
    <property type="component" value="Unassembled WGS sequence"/>
</dbReference>
<reference evidence="1 2" key="1">
    <citation type="submission" date="2019-03" db="EMBL/GenBank/DDBJ databases">
        <title>Single cell metagenomics reveals metabolic interactions within the superorganism composed of flagellate Streblomastix strix and complex community of Bacteroidetes bacteria on its surface.</title>
        <authorList>
            <person name="Treitli S.C."/>
            <person name="Kolisko M."/>
            <person name="Husnik F."/>
            <person name="Keeling P."/>
            <person name="Hampl V."/>
        </authorList>
    </citation>
    <scope>NUCLEOTIDE SEQUENCE [LARGE SCALE GENOMIC DNA]</scope>
    <source>
        <strain evidence="1">St1</strain>
    </source>
</reference>
<gene>
    <name evidence="1" type="ORF">EZS26_002334</name>
</gene>
<sequence>MDGKKAAKCRSYAALGWCTHYEPCADAHGYKGLGAMRLLVETRHTMSLLLRF</sequence>
<organism evidence="1 2">
    <name type="scientific">Candidatus Ordinivivax streblomastigis</name>
    <dbReference type="NCBI Taxonomy" id="2540710"/>
    <lineage>
        <taxon>Bacteria</taxon>
        <taxon>Pseudomonadati</taxon>
        <taxon>Bacteroidota</taxon>
        <taxon>Bacteroidia</taxon>
        <taxon>Bacteroidales</taxon>
        <taxon>Candidatus Ordinivivax</taxon>
    </lineage>
</organism>
<proteinExistence type="predicted"/>
<evidence type="ECO:0000313" key="1">
    <source>
        <dbReference type="EMBL" id="KAA6301460.1"/>
    </source>
</evidence>
<dbReference type="AlphaFoldDB" id="A0A5M8NZ89"/>
<name>A0A5M8NZ89_9BACT</name>
<protein>
    <submittedName>
        <fullName evidence="1">Uncharacterized protein</fullName>
    </submittedName>
</protein>
<evidence type="ECO:0000313" key="2">
    <source>
        <dbReference type="Proteomes" id="UP000324575"/>
    </source>
</evidence>
<comment type="caution">
    <text evidence="1">The sequence shown here is derived from an EMBL/GenBank/DDBJ whole genome shotgun (WGS) entry which is preliminary data.</text>
</comment>
<accession>A0A5M8NZ89</accession>